<evidence type="ECO:0000256" key="2">
    <source>
        <dbReference type="SAM" id="SignalP"/>
    </source>
</evidence>
<gene>
    <name evidence="3" type="ORF">G6N73_07985</name>
</gene>
<dbReference type="EMBL" id="JAAKZF010000007">
    <property type="protein sequence ID" value="NGO51121.1"/>
    <property type="molecule type" value="Genomic_DNA"/>
</dbReference>
<dbReference type="AlphaFoldDB" id="A0A6G4W8M5"/>
<feature type="chain" id="PRO_5026343154" evidence="2">
    <location>
        <begin position="24"/>
        <end position="175"/>
    </location>
</feature>
<comment type="caution">
    <text evidence="3">The sequence shown here is derived from an EMBL/GenBank/DDBJ whole genome shotgun (WGS) entry which is preliminary data.</text>
</comment>
<evidence type="ECO:0000313" key="3">
    <source>
        <dbReference type="EMBL" id="NGO51121.1"/>
    </source>
</evidence>
<accession>A0A6G4W8M5</accession>
<feature type="region of interest" description="Disordered" evidence="1">
    <location>
        <begin position="97"/>
        <end position="157"/>
    </location>
</feature>
<organism evidence="3 4">
    <name type="scientific">Allomesorhizobium camelthorni</name>
    <dbReference type="NCBI Taxonomy" id="475069"/>
    <lineage>
        <taxon>Bacteria</taxon>
        <taxon>Pseudomonadati</taxon>
        <taxon>Pseudomonadota</taxon>
        <taxon>Alphaproteobacteria</taxon>
        <taxon>Hyphomicrobiales</taxon>
        <taxon>Phyllobacteriaceae</taxon>
        <taxon>Allomesorhizobium</taxon>
    </lineage>
</organism>
<dbReference type="Proteomes" id="UP001642900">
    <property type="component" value="Unassembled WGS sequence"/>
</dbReference>
<reference evidence="3 4" key="1">
    <citation type="submission" date="2020-02" db="EMBL/GenBank/DDBJ databases">
        <title>Genome sequence of strain CCNWXJ40-4.</title>
        <authorList>
            <person name="Gao J."/>
            <person name="Sun J."/>
        </authorList>
    </citation>
    <scope>NUCLEOTIDE SEQUENCE [LARGE SCALE GENOMIC DNA]</scope>
    <source>
        <strain evidence="3 4">CCNWXJ 40-4</strain>
    </source>
</reference>
<name>A0A6G4W8M5_9HYPH</name>
<sequence>MMYKLIAASMLTLALGTSAIAQSSTTDTTGPAAGTSTDTMMMTEADKALTKDWSGPIGDAFFTDDSMTTLKSQAEIQSSWASLSAEQQAQVKQDCTTVSSGTASAPGTSTDTTASTTPDTTGPAAGTSTDTTASTTPDTTTGTGTTSSDMAASGTAGAGTYSTAMTQLCSWVGSM</sequence>
<evidence type="ECO:0000313" key="4">
    <source>
        <dbReference type="Proteomes" id="UP001642900"/>
    </source>
</evidence>
<evidence type="ECO:0000256" key="1">
    <source>
        <dbReference type="SAM" id="MobiDB-lite"/>
    </source>
</evidence>
<keyword evidence="4" id="KW-1185">Reference proteome</keyword>
<protein>
    <submittedName>
        <fullName evidence="3">Uncharacterized protein</fullName>
    </submittedName>
</protein>
<feature type="signal peptide" evidence="2">
    <location>
        <begin position="1"/>
        <end position="23"/>
    </location>
</feature>
<proteinExistence type="predicted"/>
<keyword evidence="2" id="KW-0732">Signal</keyword>